<dbReference type="Pfam" id="PF04749">
    <property type="entry name" value="PLAC8"/>
    <property type="match status" value="1"/>
</dbReference>
<organism evidence="1 2">
    <name type="scientific">Eucalyptus globulus</name>
    <name type="common">Tasmanian blue gum</name>
    <dbReference type="NCBI Taxonomy" id="34317"/>
    <lineage>
        <taxon>Eukaryota</taxon>
        <taxon>Viridiplantae</taxon>
        <taxon>Streptophyta</taxon>
        <taxon>Embryophyta</taxon>
        <taxon>Tracheophyta</taxon>
        <taxon>Spermatophyta</taxon>
        <taxon>Magnoliopsida</taxon>
        <taxon>eudicotyledons</taxon>
        <taxon>Gunneridae</taxon>
        <taxon>Pentapetalae</taxon>
        <taxon>rosids</taxon>
        <taxon>malvids</taxon>
        <taxon>Myrtales</taxon>
        <taxon>Myrtaceae</taxon>
        <taxon>Myrtoideae</taxon>
        <taxon>Eucalypteae</taxon>
        <taxon>Eucalyptus</taxon>
    </lineage>
</organism>
<reference evidence="1 2" key="1">
    <citation type="submission" date="2024-11" db="EMBL/GenBank/DDBJ databases">
        <title>Chromosome-level genome assembly of Eucalyptus globulus Labill. provides insights into its genome evolution.</title>
        <authorList>
            <person name="Li X."/>
        </authorList>
    </citation>
    <scope>NUCLEOTIDE SEQUENCE [LARGE SCALE GENOMIC DNA]</scope>
    <source>
        <strain evidence="1">CL2024</strain>
        <tissue evidence="1">Fresh tender leaves</tissue>
    </source>
</reference>
<gene>
    <name evidence="1" type="ORF">ACJRO7_007935</name>
</gene>
<sequence length="178" mass="19723">MALRNPKGDSKTPTPPIAAPSPVAFPVECFITCVCPCITFGQNAEIIDRGNIACMRAASLCCLVSPTWICSCFYTCTYRTKLRGLYSIRGNQCEDCFAHLCCQSCALCQEFRELKNRGFDPSFGWAANAEQMSRLVGVTVPPSNFLVAWCVEVSLGQLLQQLIHFIPNCYLILSFQKT</sequence>
<protein>
    <submittedName>
        <fullName evidence="1">Uncharacterized protein</fullName>
    </submittedName>
</protein>
<evidence type="ECO:0000313" key="1">
    <source>
        <dbReference type="EMBL" id="KAL3716252.1"/>
    </source>
</evidence>
<name>A0ABD3IPT7_EUCGL</name>
<accession>A0ABD3IPT7</accession>
<dbReference type="AlphaFoldDB" id="A0ABD3IPT7"/>
<dbReference type="Proteomes" id="UP001634007">
    <property type="component" value="Unassembled WGS sequence"/>
</dbReference>
<comment type="caution">
    <text evidence="1">The sequence shown here is derived from an EMBL/GenBank/DDBJ whole genome shotgun (WGS) entry which is preliminary data.</text>
</comment>
<dbReference type="EMBL" id="JBJKBG010000011">
    <property type="protein sequence ID" value="KAL3716252.1"/>
    <property type="molecule type" value="Genomic_DNA"/>
</dbReference>
<evidence type="ECO:0000313" key="2">
    <source>
        <dbReference type="Proteomes" id="UP001634007"/>
    </source>
</evidence>
<dbReference type="PANTHER" id="PTHR15907">
    <property type="entry name" value="DUF614 FAMILY PROTEIN-RELATED"/>
    <property type="match status" value="1"/>
</dbReference>
<keyword evidence="2" id="KW-1185">Reference proteome</keyword>
<dbReference type="InterPro" id="IPR006461">
    <property type="entry name" value="PLAC_motif_containing"/>
</dbReference>
<dbReference type="NCBIfam" id="TIGR01571">
    <property type="entry name" value="A_thal_Cys_rich"/>
    <property type="match status" value="1"/>
</dbReference>
<proteinExistence type="predicted"/>